<evidence type="ECO:0000259" key="12">
    <source>
        <dbReference type="Pfam" id="PF02880"/>
    </source>
</evidence>
<feature type="active site" description="Phosphoserine intermediate" evidence="6">
    <location>
        <position position="94"/>
    </location>
</feature>
<gene>
    <name evidence="6 13" type="primary">glmM</name>
    <name evidence="13" type="ORF">XJ44_07875</name>
</gene>
<feature type="binding site" evidence="6">
    <location>
        <position position="228"/>
    </location>
    <ligand>
        <name>Mg(2+)</name>
        <dbReference type="ChEBI" id="CHEBI:18420"/>
    </ligand>
</feature>
<evidence type="ECO:0000256" key="5">
    <source>
        <dbReference type="ARBA" id="ARBA00023235"/>
    </source>
</evidence>
<evidence type="ECO:0000256" key="2">
    <source>
        <dbReference type="ARBA" id="ARBA00022553"/>
    </source>
</evidence>
<dbReference type="EMBL" id="LBFC01000022">
    <property type="protein sequence ID" value="ONN26772.1"/>
    <property type="molecule type" value="Genomic_DNA"/>
</dbReference>
<evidence type="ECO:0000256" key="7">
    <source>
        <dbReference type="RuleBase" id="RU004326"/>
    </source>
</evidence>
<evidence type="ECO:0000256" key="3">
    <source>
        <dbReference type="ARBA" id="ARBA00022723"/>
    </source>
</evidence>
<comment type="function">
    <text evidence="6 8">Catalyzes the conversion of glucosamine-6-phosphate to glucosamine-1-phosphate.</text>
</comment>
<evidence type="ECO:0000256" key="4">
    <source>
        <dbReference type="ARBA" id="ARBA00022842"/>
    </source>
</evidence>
<dbReference type="GO" id="GO:0008966">
    <property type="term" value="F:phosphoglucosamine mutase activity"/>
    <property type="evidence" value="ECO:0007669"/>
    <property type="project" value="UniProtKB-EC"/>
</dbReference>
<keyword evidence="3 6" id="KW-0479">Metal-binding</keyword>
<dbReference type="EC" id="5.4.2.10" evidence="6 8"/>
<dbReference type="SUPFAM" id="SSF53738">
    <property type="entry name" value="Phosphoglucomutase, first 3 domains"/>
    <property type="match status" value="3"/>
</dbReference>
<dbReference type="Pfam" id="PF02879">
    <property type="entry name" value="PGM_PMM_II"/>
    <property type="match status" value="1"/>
</dbReference>
<comment type="cofactor">
    <cofactor evidence="6">
        <name>Mg(2+)</name>
        <dbReference type="ChEBI" id="CHEBI:18420"/>
    </cofactor>
    <text evidence="6">Binds 1 Mg(2+) ion per subunit.</text>
</comment>
<comment type="PTM">
    <text evidence="6">Activated by phosphorylation.</text>
</comment>
<dbReference type="InterPro" id="IPR050060">
    <property type="entry name" value="Phosphoglucosamine_mutase"/>
</dbReference>
<dbReference type="HAMAP" id="MF_01554_B">
    <property type="entry name" value="GlmM_B"/>
    <property type="match status" value="1"/>
</dbReference>
<evidence type="ECO:0000259" key="10">
    <source>
        <dbReference type="Pfam" id="PF02878"/>
    </source>
</evidence>
<evidence type="ECO:0000259" key="9">
    <source>
        <dbReference type="Pfam" id="PF00408"/>
    </source>
</evidence>
<accession>A0ABX3IJS4</accession>
<dbReference type="Pfam" id="PF00408">
    <property type="entry name" value="PGM_PMM_IV"/>
    <property type="match status" value="1"/>
</dbReference>
<sequence length="429" mass="48061">MVKLFGTDGIRGVVNEFLTPELAFKLGNVLGNMVDKKIFIAKDTRASGDMLEEALVAGITSAGVDAYKCGILPTPALALITRIENAAGVMISASHNPPKYNGLKVLMKGYKLPDEIEERIEFEMENIKYCNYKNIGRVINYSFAHEEYFEYIKKTYEGLDLRGIKLIVDVANGATYDLNPKILEFFGAKVEVINDKPDGFNINKECGSTHPEAVKKYITGGKISVLYDGDGDRCIFVDENGNEFHGDKILGVTALKLKSEQRLANDTVVLTILSNMGVEEFLKNNKINTVRTKVGDRYVLEEMLKNNYVLGGERSGHIIYKDRNTTGDGLITTLEVLSHLVWQQSTLSELSKLVPDYPQVMINVEVKNKEVYKNKSVFDLMKETKNCRVIIRPSGTEPVIRILVEGPEFDEINHVANEFSNLIEKLDKE</sequence>
<organism evidence="13 14">
    <name type="scientific">Thermosipho affectus</name>
    <dbReference type="NCBI Taxonomy" id="660294"/>
    <lineage>
        <taxon>Bacteria</taxon>
        <taxon>Thermotogati</taxon>
        <taxon>Thermotogota</taxon>
        <taxon>Thermotogae</taxon>
        <taxon>Thermotogales</taxon>
        <taxon>Fervidobacteriaceae</taxon>
        <taxon>Thermosipho</taxon>
    </lineage>
</organism>
<dbReference type="InterPro" id="IPR005845">
    <property type="entry name" value="A-D-PHexomutase_a/b/a-II"/>
</dbReference>
<dbReference type="InterPro" id="IPR005846">
    <property type="entry name" value="A-D-PHexomutase_a/b/a-III"/>
</dbReference>
<keyword evidence="5 6" id="KW-0413">Isomerase</keyword>
<dbReference type="InterPro" id="IPR005844">
    <property type="entry name" value="A-D-PHexomutase_a/b/a-I"/>
</dbReference>
<evidence type="ECO:0000256" key="8">
    <source>
        <dbReference type="RuleBase" id="RU004327"/>
    </source>
</evidence>
<dbReference type="PANTHER" id="PTHR42946:SF1">
    <property type="entry name" value="PHOSPHOGLUCOMUTASE (ALPHA-D-GLUCOSE-1,6-BISPHOSPHATE-DEPENDENT)"/>
    <property type="match status" value="1"/>
</dbReference>
<dbReference type="PROSITE" id="PS00710">
    <property type="entry name" value="PGM_PMM"/>
    <property type="match status" value="1"/>
</dbReference>
<dbReference type="PANTHER" id="PTHR42946">
    <property type="entry name" value="PHOSPHOHEXOSE MUTASE"/>
    <property type="match status" value="1"/>
</dbReference>
<dbReference type="InterPro" id="IPR036900">
    <property type="entry name" value="A-D-PHexomutase_C_sf"/>
</dbReference>
<dbReference type="Pfam" id="PF02878">
    <property type="entry name" value="PGM_PMM_I"/>
    <property type="match status" value="1"/>
</dbReference>
<feature type="binding site" description="via phosphate group" evidence="6">
    <location>
        <position position="94"/>
    </location>
    <ligand>
        <name>Mg(2+)</name>
        <dbReference type="ChEBI" id="CHEBI:18420"/>
    </ligand>
</feature>
<comment type="caution">
    <text evidence="13">The sequence shown here is derived from an EMBL/GenBank/DDBJ whole genome shotgun (WGS) entry which is preliminary data.</text>
</comment>
<dbReference type="InterPro" id="IPR006352">
    <property type="entry name" value="GlmM_bact"/>
</dbReference>
<dbReference type="Gene3D" id="3.40.120.10">
    <property type="entry name" value="Alpha-D-Glucose-1,6-Bisphosphate, subunit A, domain 3"/>
    <property type="match status" value="3"/>
</dbReference>
<name>A0ABX3IJS4_9BACT</name>
<keyword evidence="4 6" id="KW-0460">Magnesium</keyword>
<evidence type="ECO:0000313" key="14">
    <source>
        <dbReference type="Proteomes" id="UP000242616"/>
    </source>
</evidence>
<dbReference type="InterPro" id="IPR016066">
    <property type="entry name" value="A-D-PHexomutase_CS"/>
</dbReference>
<comment type="similarity">
    <text evidence="1 6 7">Belongs to the phosphohexose mutase family.</text>
</comment>
<feature type="modified residue" description="Phosphoserine" evidence="6">
    <location>
        <position position="94"/>
    </location>
</feature>
<dbReference type="NCBIfam" id="TIGR01455">
    <property type="entry name" value="glmM"/>
    <property type="match status" value="1"/>
</dbReference>
<reference evidence="13 14" key="1">
    <citation type="submission" date="2015-06" db="EMBL/GenBank/DDBJ databases">
        <title>Genome sequencing of Thermotogales isolates from hydrothermal vents.</title>
        <authorList>
            <person name="Haverkamp T.H."/>
            <person name="Kublanov I.V."/>
            <person name="Nesbo C.L."/>
        </authorList>
    </citation>
    <scope>NUCLEOTIDE SEQUENCE [LARGE SCALE GENOMIC DNA]</scope>
    <source>
        <strain evidence="14">ik275mar</strain>
    </source>
</reference>
<evidence type="ECO:0000256" key="1">
    <source>
        <dbReference type="ARBA" id="ARBA00010231"/>
    </source>
</evidence>
<dbReference type="SUPFAM" id="SSF55957">
    <property type="entry name" value="Phosphoglucomutase, C-terminal domain"/>
    <property type="match status" value="1"/>
</dbReference>
<feature type="binding site" evidence="6">
    <location>
        <position position="232"/>
    </location>
    <ligand>
        <name>Mg(2+)</name>
        <dbReference type="ChEBI" id="CHEBI:18420"/>
    </ligand>
</feature>
<evidence type="ECO:0000259" key="11">
    <source>
        <dbReference type="Pfam" id="PF02879"/>
    </source>
</evidence>
<evidence type="ECO:0000313" key="13">
    <source>
        <dbReference type="EMBL" id="ONN26772.1"/>
    </source>
</evidence>
<feature type="domain" description="Alpha-D-phosphohexomutase alpha/beta/alpha" evidence="12">
    <location>
        <begin position="246"/>
        <end position="356"/>
    </location>
</feature>
<proteinExistence type="inferred from homology"/>
<dbReference type="InterPro" id="IPR016055">
    <property type="entry name" value="A-D-PHexomutase_a/b/a-I/II/III"/>
</dbReference>
<feature type="domain" description="Alpha-D-phosphohexomutase C-terminal" evidence="9">
    <location>
        <begin position="361"/>
        <end position="420"/>
    </location>
</feature>
<dbReference type="Proteomes" id="UP000242616">
    <property type="component" value="Unassembled WGS sequence"/>
</dbReference>
<comment type="catalytic activity">
    <reaction evidence="6 8">
        <text>alpha-D-glucosamine 1-phosphate = D-glucosamine 6-phosphate</text>
        <dbReference type="Rhea" id="RHEA:23424"/>
        <dbReference type="ChEBI" id="CHEBI:58516"/>
        <dbReference type="ChEBI" id="CHEBI:58725"/>
        <dbReference type="EC" id="5.4.2.10"/>
    </reaction>
</comment>
<dbReference type="InterPro" id="IPR005841">
    <property type="entry name" value="Alpha-D-phosphohexomutase_SF"/>
</dbReference>
<dbReference type="CDD" id="cd05802">
    <property type="entry name" value="GlmM"/>
    <property type="match status" value="1"/>
</dbReference>
<protein>
    <recommendedName>
        <fullName evidence="6 8">Phosphoglucosamine mutase</fullName>
        <ecNumber evidence="6 8">5.4.2.10</ecNumber>
    </recommendedName>
</protein>
<dbReference type="Pfam" id="PF02880">
    <property type="entry name" value="PGM_PMM_III"/>
    <property type="match status" value="1"/>
</dbReference>
<feature type="binding site" evidence="6">
    <location>
        <position position="230"/>
    </location>
    <ligand>
        <name>Mg(2+)</name>
        <dbReference type="ChEBI" id="CHEBI:18420"/>
    </ligand>
</feature>
<keyword evidence="14" id="KW-1185">Reference proteome</keyword>
<dbReference type="InterPro" id="IPR005843">
    <property type="entry name" value="A-D-PHexomutase_C"/>
</dbReference>
<dbReference type="Gene3D" id="3.30.310.50">
    <property type="entry name" value="Alpha-D-phosphohexomutase, C-terminal domain"/>
    <property type="match status" value="1"/>
</dbReference>
<dbReference type="PRINTS" id="PR00509">
    <property type="entry name" value="PGMPMM"/>
</dbReference>
<feature type="domain" description="Alpha-D-phosphohexomutase alpha/beta/alpha" evidence="11">
    <location>
        <begin position="147"/>
        <end position="241"/>
    </location>
</feature>
<keyword evidence="2 6" id="KW-0597">Phosphoprotein</keyword>
<evidence type="ECO:0000256" key="6">
    <source>
        <dbReference type="HAMAP-Rule" id="MF_01554"/>
    </source>
</evidence>
<feature type="domain" description="Alpha-D-phosphohexomutase alpha/beta/alpha" evidence="10">
    <location>
        <begin position="3"/>
        <end position="128"/>
    </location>
</feature>